<dbReference type="Proteomes" id="UP000663856">
    <property type="component" value="Unassembled WGS sequence"/>
</dbReference>
<dbReference type="InterPro" id="IPR045864">
    <property type="entry name" value="aa-tRNA-synth_II/BPL/LPL"/>
</dbReference>
<dbReference type="GO" id="GO:0005829">
    <property type="term" value="C:cytosol"/>
    <property type="evidence" value="ECO:0007669"/>
    <property type="project" value="TreeGrafter"/>
</dbReference>
<dbReference type="GO" id="GO:0017101">
    <property type="term" value="C:aminoacyl-tRNA synthetase multienzyme complex"/>
    <property type="evidence" value="ECO:0007669"/>
    <property type="project" value="TreeGrafter"/>
</dbReference>
<evidence type="ECO:0000313" key="3">
    <source>
        <dbReference type="Proteomes" id="UP000663856"/>
    </source>
</evidence>
<dbReference type="GO" id="GO:0003723">
    <property type="term" value="F:RNA binding"/>
    <property type="evidence" value="ECO:0007669"/>
    <property type="project" value="TreeGrafter"/>
</dbReference>
<dbReference type="EMBL" id="CAJNRF010003330">
    <property type="protein sequence ID" value="CAF2049682.1"/>
    <property type="molecule type" value="Genomic_DNA"/>
</dbReference>
<dbReference type="GO" id="GO:0004815">
    <property type="term" value="F:aspartate-tRNA ligase activity"/>
    <property type="evidence" value="ECO:0007669"/>
    <property type="project" value="InterPro"/>
</dbReference>
<dbReference type="PANTHER" id="PTHR43450">
    <property type="entry name" value="ASPARTYL-TRNA SYNTHETASE"/>
    <property type="match status" value="1"/>
</dbReference>
<proteinExistence type="predicted"/>
<dbReference type="AlphaFoldDB" id="A0A816PKU1"/>
<dbReference type="GO" id="GO:0006422">
    <property type="term" value="P:aspartyl-tRNA aminoacylation"/>
    <property type="evidence" value="ECO:0007669"/>
    <property type="project" value="InterPro"/>
</dbReference>
<protein>
    <submittedName>
        <fullName evidence="2">Uncharacterized protein</fullName>
    </submittedName>
</protein>
<organism evidence="2 3">
    <name type="scientific">Rotaria magnacalcarata</name>
    <dbReference type="NCBI Taxonomy" id="392030"/>
    <lineage>
        <taxon>Eukaryota</taxon>
        <taxon>Metazoa</taxon>
        <taxon>Spiralia</taxon>
        <taxon>Gnathifera</taxon>
        <taxon>Rotifera</taxon>
        <taxon>Eurotatoria</taxon>
        <taxon>Bdelloidea</taxon>
        <taxon>Philodinida</taxon>
        <taxon>Philodinidae</taxon>
        <taxon>Rotaria</taxon>
    </lineage>
</organism>
<reference evidence="2" key="1">
    <citation type="submission" date="2021-02" db="EMBL/GenBank/DDBJ databases">
        <authorList>
            <person name="Nowell W R."/>
        </authorList>
    </citation>
    <scope>NUCLEOTIDE SEQUENCE</scope>
</reference>
<sequence>MESFSQASSIDNKALDDEMVEQSTFNRPIMMPSYHTDFHILDKYPLTVRPFYTMPDPHNPAKIFKQPYAGGGIGSERVLVLYLGLGNVRKTQMIPRNPKRIAS</sequence>
<keyword evidence="1" id="KW-0963">Cytoplasm</keyword>
<name>A0A816PKU1_9BILA</name>
<dbReference type="InterPro" id="IPR004523">
    <property type="entry name" value="Asp-tRNA_synthase_2"/>
</dbReference>
<dbReference type="PANTHER" id="PTHR43450:SF1">
    <property type="entry name" value="ASPARTATE--TRNA LIGASE, CYTOPLASMIC"/>
    <property type="match status" value="1"/>
</dbReference>
<dbReference type="GO" id="GO:0005524">
    <property type="term" value="F:ATP binding"/>
    <property type="evidence" value="ECO:0007669"/>
    <property type="project" value="InterPro"/>
</dbReference>
<gene>
    <name evidence="2" type="ORF">WKI299_LOCUS9915</name>
</gene>
<evidence type="ECO:0000313" key="2">
    <source>
        <dbReference type="EMBL" id="CAF2049682.1"/>
    </source>
</evidence>
<comment type="caution">
    <text evidence="2">The sequence shown here is derived from an EMBL/GenBank/DDBJ whole genome shotgun (WGS) entry which is preliminary data.</text>
</comment>
<accession>A0A816PKU1</accession>
<dbReference type="SUPFAM" id="SSF55681">
    <property type="entry name" value="Class II aaRS and biotin synthetases"/>
    <property type="match status" value="1"/>
</dbReference>
<evidence type="ECO:0000256" key="1">
    <source>
        <dbReference type="ARBA" id="ARBA00022490"/>
    </source>
</evidence>